<dbReference type="RefSeq" id="WP_183658798.1">
    <property type="nucleotide sequence ID" value="NZ_BAAAXX010000180.1"/>
</dbReference>
<name>A0A7W5VIF9_9ACTN</name>
<comment type="caution">
    <text evidence="1">The sequence shown here is derived from an EMBL/GenBank/DDBJ whole genome shotgun (WGS) entry which is preliminary data.</text>
</comment>
<gene>
    <name evidence="1" type="ORF">FHR33_007915</name>
</gene>
<evidence type="ECO:0000313" key="2">
    <source>
        <dbReference type="Proteomes" id="UP000579945"/>
    </source>
</evidence>
<dbReference type="AlphaFoldDB" id="A0A7W5VIF9"/>
<evidence type="ECO:0000313" key="1">
    <source>
        <dbReference type="EMBL" id="MBB3732055.1"/>
    </source>
</evidence>
<organism evidence="1 2">
    <name type="scientific">Nonomuraea dietziae</name>
    <dbReference type="NCBI Taxonomy" id="65515"/>
    <lineage>
        <taxon>Bacteria</taxon>
        <taxon>Bacillati</taxon>
        <taxon>Actinomycetota</taxon>
        <taxon>Actinomycetes</taxon>
        <taxon>Streptosporangiales</taxon>
        <taxon>Streptosporangiaceae</taxon>
        <taxon>Nonomuraea</taxon>
    </lineage>
</organism>
<dbReference type="EMBL" id="JACIBV010000001">
    <property type="protein sequence ID" value="MBB3732055.1"/>
    <property type="molecule type" value="Genomic_DNA"/>
</dbReference>
<proteinExistence type="predicted"/>
<dbReference type="Proteomes" id="UP000579945">
    <property type="component" value="Unassembled WGS sequence"/>
</dbReference>
<protein>
    <submittedName>
        <fullName evidence="1">Uncharacterized protein</fullName>
    </submittedName>
</protein>
<sequence length="61" mass="7194">MNNQLTLMHVQALHRERIAEAERLSALARRRAPFRHTLALRLHRLADSLDPVQRPRLRPSH</sequence>
<reference evidence="1 2" key="1">
    <citation type="submission" date="2020-08" db="EMBL/GenBank/DDBJ databases">
        <title>Sequencing the genomes of 1000 actinobacteria strains.</title>
        <authorList>
            <person name="Klenk H.-P."/>
        </authorList>
    </citation>
    <scope>NUCLEOTIDE SEQUENCE [LARGE SCALE GENOMIC DNA]</scope>
    <source>
        <strain evidence="1 2">DSM 44320</strain>
    </source>
</reference>
<dbReference type="GeneID" id="95394110"/>
<keyword evidence="2" id="KW-1185">Reference proteome</keyword>
<accession>A0A7W5VIF9</accession>